<evidence type="ECO:0000313" key="2">
    <source>
        <dbReference type="Proteomes" id="UP000031967"/>
    </source>
</evidence>
<gene>
    <name evidence="1" type="ORF">SD70_32050</name>
</gene>
<keyword evidence="2" id="KW-1185">Reference proteome</keyword>
<dbReference type="Proteomes" id="UP000031967">
    <property type="component" value="Unassembled WGS sequence"/>
</dbReference>
<sequence>MTLLNDTEKVDFLIDLLDKHMQKLPDEDILRNYLESIHGFLKTKDSILQKAAISNSVLFIDNLAQSTSETDYLISYFEKYMAELEIELNEEPENGFLKGKIKGIKHAVVIARMIKQGNKYQGEGISVIIDVFSLLSACRSKQV</sequence>
<proteinExistence type="predicted"/>
<name>A0ABR5A3K4_9BACL</name>
<dbReference type="EMBL" id="JXAK01000121">
    <property type="protein sequence ID" value="KIL35626.1"/>
    <property type="molecule type" value="Genomic_DNA"/>
</dbReference>
<comment type="caution">
    <text evidence="1">The sequence shown here is derived from an EMBL/GenBank/DDBJ whole genome shotgun (WGS) entry which is preliminary data.</text>
</comment>
<accession>A0ABR5A3K4</accession>
<reference evidence="1 2" key="1">
    <citation type="submission" date="2014-12" db="EMBL/GenBank/DDBJ databases">
        <title>Draft genome sequence of Paenibacillus kamchatkensis strain B-2647.</title>
        <authorList>
            <person name="Karlyshev A.V."/>
            <person name="Kudryashova E.B."/>
        </authorList>
    </citation>
    <scope>NUCLEOTIDE SEQUENCE [LARGE SCALE GENOMIC DNA]</scope>
    <source>
        <strain evidence="1 2">VKM B-2647</strain>
    </source>
</reference>
<protein>
    <submittedName>
        <fullName evidence="1">Uncharacterized protein</fullName>
    </submittedName>
</protein>
<evidence type="ECO:0000313" key="1">
    <source>
        <dbReference type="EMBL" id="KIL35626.1"/>
    </source>
</evidence>
<dbReference type="RefSeq" id="WP_041052699.1">
    <property type="nucleotide sequence ID" value="NZ_JXAK01000121.1"/>
</dbReference>
<organism evidence="1 2">
    <name type="scientific">Gordoniibacillus kamchatkensis</name>
    <dbReference type="NCBI Taxonomy" id="1590651"/>
    <lineage>
        <taxon>Bacteria</taxon>
        <taxon>Bacillati</taxon>
        <taxon>Bacillota</taxon>
        <taxon>Bacilli</taxon>
        <taxon>Bacillales</taxon>
        <taxon>Paenibacillaceae</taxon>
        <taxon>Gordoniibacillus</taxon>
    </lineage>
</organism>